<keyword evidence="4 9" id="KW-0547">Nucleotide-binding</keyword>
<feature type="binding site" evidence="9">
    <location>
        <begin position="106"/>
        <end position="113"/>
    </location>
    <ligand>
        <name>ATP</name>
        <dbReference type="ChEBI" id="CHEBI:30616"/>
    </ligand>
</feature>
<comment type="similarity">
    <text evidence="2">In the C-terminal section; belongs to the Mrp/NBP35 ATP-binding proteins family.</text>
</comment>
<dbReference type="InterPro" id="IPR034904">
    <property type="entry name" value="FSCA_dom_sf"/>
</dbReference>
<keyword evidence="7 9" id="KW-0411">Iron-sulfur</keyword>
<dbReference type="GO" id="GO:0005524">
    <property type="term" value="F:ATP binding"/>
    <property type="evidence" value="ECO:0007669"/>
    <property type="project" value="UniProtKB-UniRule"/>
</dbReference>
<keyword evidence="6 9" id="KW-0408">Iron</keyword>
<keyword evidence="12" id="KW-1185">Reference proteome</keyword>
<dbReference type="Gene3D" id="3.40.50.300">
    <property type="entry name" value="P-loop containing nucleotide triphosphate hydrolases"/>
    <property type="match status" value="1"/>
</dbReference>
<evidence type="ECO:0000256" key="6">
    <source>
        <dbReference type="ARBA" id="ARBA00023004"/>
    </source>
</evidence>
<dbReference type="PANTHER" id="PTHR42961:SF2">
    <property type="entry name" value="IRON-SULFUR PROTEIN NUBPL"/>
    <property type="match status" value="1"/>
</dbReference>
<dbReference type="GO" id="GO:0140663">
    <property type="term" value="F:ATP-dependent FeS chaperone activity"/>
    <property type="evidence" value="ECO:0007669"/>
    <property type="project" value="InterPro"/>
</dbReference>
<dbReference type="SUPFAM" id="SSF52540">
    <property type="entry name" value="P-loop containing nucleoside triphosphate hydrolases"/>
    <property type="match status" value="1"/>
</dbReference>
<evidence type="ECO:0000256" key="3">
    <source>
        <dbReference type="ARBA" id="ARBA00022723"/>
    </source>
</evidence>
<dbReference type="PROSITE" id="PS01215">
    <property type="entry name" value="MRP"/>
    <property type="match status" value="1"/>
</dbReference>
<dbReference type="HAMAP" id="MF_02040">
    <property type="entry name" value="Mrp_NBP35"/>
    <property type="match status" value="1"/>
</dbReference>
<dbReference type="GO" id="GO:0051539">
    <property type="term" value="F:4 iron, 4 sulfur cluster binding"/>
    <property type="evidence" value="ECO:0007669"/>
    <property type="project" value="TreeGrafter"/>
</dbReference>
<evidence type="ECO:0000256" key="1">
    <source>
        <dbReference type="ARBA" id="ARBA00007352"/>
    </source>
</evidence>
<evidence type="ECO:0000256" key="7">
    <source>
        <dbReference type="ARBA" id="ARBA00023014"/>
    </source>
</evidence>
<dbReference type="GO" id="GO:0046872">
    <property type="term" value="F:metal ion binding"/>
    <property type="evidence" value="ECO:0007669"/>
    <property type="project" value="UniProtKB-KW"/>
</dbReference>
<accession>A0A1M5JUA1</accession>
<gene>
    <name evidence="11" type="ORF">SAMN04488068_0208</name>
</gene>
<dbReference type="Gene3D" id="3.30.300.130">
    <property type="entry name" value="Fe-S cluster assembly (FSCA)"/>
    <property type="match status" value="1"/>
</dbReference>
<dbReference type="PANTHER" id="PTHR42961">
    <property type="entry name" value="IRON-SULFUR PROTEIN NUBPL"/>
    <property type="match status" value="1"/>
</dbReference>
<dbReference type="GO" id="GO:0016226">
    <property type="term" value="P:iron-sulfur cluster assembly"/>
    <property type="evidence" value="ECO:0007669"/>
    <property type="project" value="InterPro"/>
</dbReference>
<comment type="subunit">
    <text evidence="9">Homodimer.</text>
</comment>
<dbReference type="InterPro" id="IPR019591">
    <property type="entry name" value="Mrp/NBP35_ATP-bd"/>
</dbReference>
<dbReference type="InterPro" id="IPR000808">
    <property type="entry name" value="Mrp-like_CS"/>
</dbReference>
<dbReference type="Pfam" id="PF01883">
    <property type="entry name" value="FeS_assembly_P"/>
    <property type="match status" value="1"/>
</dbReference>
<evidence type="ECO:0000256" key="4">
    <source>
        <dbReference type="ARBA" id="ARBA00022741"/>
    </source>
</evidence>
<name>A0A1M5JUA1_9GAMM</name>
<reference evidence="11 12" key="1">
    <citation type="submission" date="2016-11" db="EMBL/GenBank/DDBJ databases">
        <authorList>
            <person name="Jaros S."/>
            <person name="Januszkiewicz K."/>
            <person name="Wedrychowicz H."/>
        </authorList>
    </citation>
    <scope>NUCLEOTIDE SEQUENCE [LARGE SCALE GENOMIC DNA]</scope>
    <source>
        <strain evidence="11 12">CGMCC 1.7049</strain>
    </source>
</reference>
<dbReference type="EMBL" id="FQWZ01000001">
    <property type="protein sequence ID" value="SHG44134.1"/>
    <property type="molecule type" value="Genomic_DNA"/>
</dbReference>
<dbReference type="NCBIfam" id="NF008669">
    <property type="entry name" value="PRK11670.1"/>
    <property type="match status" value="1"/>
</dbReference>
<protein>
    <recommendedName>
        <fullName evidence="9">Iron-sulfur cluster carrier protein</fullName>
    </recommendedName>
</protein>
<organism evidence="11 12">
    <name type="scientific">Hydrocarboniphaga daqingensis</name>
    <dbReference type="NCBI Taxonomy" id="490188"/>
    <lineage>
        <taxon>Bacteria</taxon>
        <taxon>Pseudomonadati</taxon>
        <taxon>Pseudomonadota</taxon>
        <taxon>Gammaproteobacteria</taxon>
        <taxon>Nevskiales</taxon>
        <taxon>Nevskiaceae</taxon>
        <taxon>Hydrocarboniphaga</taxon>
    </lineage>
</organism>
<dbReference type="RefSeq" id="WP_072892827.1">
    <property type="nucleotide sequence ID" value="NZ_FQWZ01000001.1"/>
</dbReference>
<dbReference type="OrthoDB" id="9809679at2"/>
<evidence type="ECO:0000256" key="9">
    <source>
        <dbReference type="HAMAP-Rule" id="MF_02040"/>
    </source>
</evidence>
<evidence type="ECO:0000256" key="8">
    <source>
        <dbReference type="ARBA" id="ARBA00024036"/>
    </source>
</evidence>
<dbReference type="InterPro" id="IPR033756">
    <property type="entry name" value="YlxH/NBP35"/>
</dbReference>
<dbReference type="CDD" id="cd02037">
    <property type="entry name" value="Mrp_NBP35"/>
    <property type="match status" value="1"/>
</dbReference>
<dbReference type="Pfam" id="PF10609">
    <property type="entry name" value="ParA"/>
    <property type="match status" value="1"/>
</dbReference>
<feature type="domain" description="MIP18 family-like" evidence="10">
    <location>
        <begin position="12"/>
        <end position="78"/>
    </location>
</feature>
<evidence type="ECO:0000259" key="10">
    <source>
        <dbReference type="Pfam" id="PF01883"/>
    </source>
</evidence>
<dbReference type="FunFam" id="3.40.50.300:FF:000418">
    <property type="entry name" value="Iron-sulfur cluster carrier protein"/>
    <property type="match status" value="1"/>
</dbReference>
<comment type="similarity">
    <text evidence="8 9">Belongs to the Mrp/NBP35 ATP-binding proteins family.</text>
</comment>
<keyword evidence="9" id="KW-0378">Hydrolase</keyword>
<comment type="function">
    <text evidence="9">Binds and transfers iron-sulfur (Fe-S) clusters to target apoproteins. Can hydrolyze ATP.</text>
</comment>
<dbReference type="SUPFAM" id="SSF117916">
    <property type="entry name" value="Fe-S cluster assembly (FSCA) domain-like"/>
    <property type="match status" value="1"/>
</dbReference>
<keyword evidence="3 9" id="KW-0479">Metal-binding</keyword>
<dbReference type="InterPro" id="IPR044304">
    <property type="entry name" value="NUBPL-like"/>
</dbReference>
<dbReference type="AlphaFoldDB" id="A0A1M5JUA1"/>
<dbReference type="GO" id="GO:0016887">
    <property type="term" value="F:ATP hydrolysis activity"/>
    <property type="evidence" value="ECO:0007669"/>
    <property type="project" value="UniProtKB-UniRule"/>
</dbReference>
<evidence type="ECO:0000313" key="12">
    <source>
        <dbReference type="Proteomes" id="UP000199758"/>
    </source>
</evidence>
<dbReference type="STRING" id="490188.SAMN04488068_0208"/>
<dbReference type="InterPro" id="IPR002744">
    <property type="entry name" value="MIP18-like"/>
</dbReference>
<dbReference type="GO" id="GO:0005829">
    <property type="term" value="C:cytosol"/>
    <property type="evidence" value="ECO:0007669"/>
    <property type="project" value="TreeGrafter"/>
</dbReference>
<dbReference type="Proteomes" id="UP000199758">
    <property type="component" value="Unassembled WGS sequence"/>
</dbReference>
<sequence>MTVSIDPKLLPLLSEYVDPLIGVGLVEAGVVRRASVGWMGGATVEIELGFPSRDHAAALAAALSERITALGLKPSVEVRWRVQPHAVQKNLRPLAQIRNVIAVASGKGGVGKSTVAVNLALALQGEGARVGLLDADIYGPSQPRMLGTSARPTSPDGKIMNPVIAHGLQSMSIGYLIDDAQPTIWRGPMVTSALMQLLTETRWDDLDYLIIDMPPGTGDIALTLSQKIPLSGAVVVTTPQDIALIDARKGLEMFRKVDVAVLGVVENMSLFCCPNCGTQTAIFGSGGGDRLAADTGVDVLGRLPLDARIREQADGGTPTVVADPQSDAAGLYRDIALRAVARLAHGTVTAFPSLSISDD</sequence>
<evidence type="ECO:0000313" key="11">
    <source>
        <dbReference type="EMBL" id="SHG44134.1"/>
    </source>
</evidence>
<proteinExistence type="inferred from homology"/>
<comment type="similarity">
    <text evidence="1">In the N-terminal section; belongs to the MIP18 family.</text>
</comment>
<keyword evidence="5 9" id="KW-0067">ATP-binding</keyword>
<evidence type="ECO:0000256" key="2">
    <source>
        <dbReference type="ARBA" id="ARBA00008205"/>
    </source>
</evidence>
<dbReference type="InterPro" id="IPR027417">
    <property type="entry name" value="P-loop_NTPase"/>
</dbReference>
<evidence type="ECO:0000256" key="5">
    <source>
        <dbReference type="ARBA" id="ARBA00022840"/>
    </source>
</evidence>